<dbReference type="EMBL" id="CP110428">
    <property type="protein sequence ID" value="WAQ87677.1"/>
    <property type="molecule type" value="Genomic_DNA"/>
</dbReference>
<feature type="region of interest" description="Disordered" evidence="1">
    <location>
        <begin position="1"/>
        <end position="47"/>
    </location>
</feature>
<dbReference type="RefSeq" id="XP_053023232.1">
    <property type="nucleotide sequence ID" value="XM_053172027.1"/>
</dbReference>
<dbReference type="GeneID" id="77812922"/>
<evidence type="ECO:0000313" key="2">
    <source>
        <dbReference type="EMBL" id="WAQ87677.1"/>
    </source>
</evidence>
<keyword evidence="3" id="KW-1185">Reference proteome</keyword>
<gene>
    <name evidence="2" type="ORF">PtA15_8A583</name>
</gene>
<dbReference type="Proteomes" id="UP001164743">
    <property type="component" value="Chromosome 8A"/>
</dbReference>
<sequence>MGSPPSAMGSPPSAMGSPPSAMGSPPSATLLLPSAPSQPYGLPPLRTGRATGLANAAVDKGGRGTISVDTLARLPVLGGTGMAGAMGAKTCAANF</sequence>
<name>A0ABY7CUL8_9BASI</name>
<evidence type="ECO:0000256" key="1">
    <source>
        <dbReference type="SAM" id="MobiDB-lite"/>
    </source>
</evidence>
<accession>A0ABY7CUL8</accession>
<organism evidence="2 3">
    <name type="scientific">Puccinia triticina</name>
    <dbReference type="NCBI Taxonomy" id="208348"/>
    <lineage>
        <taxon>Eukaryota</taxon>
        <taxon>Fungi</taxon>
        <taxon>Dikarya</taxon>
        <taxon>Basidiomycota</taxon>
        <taxon>Pucciniomycotina</taxon>
        <taxon>Pucciniomycetes</taxon>
        <taxon>Pucciniales</taxon>
        <taxon>Pucciniaceae</taxon>
        <taxon>Puccinia</taxon>
    </lineage>
</organism>
<protein>
    <submittedName>
        <fullName evidence="2">Uncharacterized protein</fullName>
    </submittedName>
</protein>
<feature type="compositionally biased region" description="Low complexity" evidence="1">
    <location>
        <begin position="1"/>
        <end position="37"/>
    </location>
</feature>
<reference evidence="2" key="1">
    <citation type="submission" date="2022-10" db="EMBL/GenBank/DDBJ databases">
        <title>Puccinia triticina Genome sequencing and assembly.</title>
        <authorList>
            <person name="Li C."/>
        </authorList>
    </citation>
    <scope>NUCLEOTIDE SEQUENCE</scope>
    <source>
        <strain evidence="2">Pt15</strain>
    </source>
</reference>
<evidence type="ECO:0000313" key="3">
    <source>
        <dbReference type="Proteomes" id="UP001164743"/>
    </source>
</evidence>
<proteinExistence type="predicted"/>